<proteinExistence type="predicted"/>
<dbReference type="InterPro" id="IPR030934">
    <property type="entry name" value="Intein_C"/>
</dbReference>
<dbReference type="Gene3D" id="2.170.16.10">
    <property type="entry name" value="Hedgehog/Intein (Hint) domain"/>
    <property type="match status" value="2"/>
</dbReference>
<accession>A0A8S5SMM9</accession>
<dbReference type="InterPro" id="IPR003586">
    <property type="entry name" value="Hint_dom_C"/>
</dbReference>
<feature type="domain" description="Hint" evidence="2">
    <location>
        <begin position="407"/>
        <end position="496"/>
    </location>
</feature>
<feature type="domain" description="Hint" evidence="1">
    <location>
        <begin position="678"/>
        <end position="721"/>
    </location>
</feature>
<dbReference type="InterPro" id="IPR036844">
    <property type="entry name" value="Hint_dom_sf"/>
</dbReference>
<dbReference type="PROSITE" id="PS50818">
    <property type="entry name" value="INTEIN_C_TER"/>
    <property type="match status" value="1"/>
</dbReference>
<dbReference type="SMART" id="SM00306">
    <property type="entry name" value="HintN"/>
    <property type="match status" value="1"/>
</dbReference>
<sequence length="744" mass="85683">MRIELPTLPLRPYQAEAWDYLMEHDTKKSFMLWHRRAGKDLFALQWTTTKALERVGNYWYILPQQNQVRRAIWEGITSKGVKYLDMIPKEIIYKINNSEMKIVLRNPKNPSEPGSIISFLGGDNYDALAGSGIAGCVISELALQKPNLYDLIIEPMLKETKGWVMFNTTPRGENHAKEMWDFLEKRPEYYVSKKTIEDTGVVDPADLDEERERGKPEEIIQQEYYVSFAGAIYGAYYADMLDKFKDNQGSVPYNDNHLVHTFWDLGVSDSMAIWFVQFVDGNIHVIDYYENHTYSLGHYASVILGKPYNYIGHHLPHDGTQRQLTSTEKALTIQNQLMQLGLRNVDTIPRTSDVYGDIQNVRSILSRCKFDMEHCKDGVMALKQYRREYDENRKCFKNTPLHDWTSHACLVAGTKIYTTTGYKNIEDITKDDIIYYGNREVGYVDNCGFVKYSETLKITLDNGEVIEATPDHKIFTIRGVVKAENLCYDDIIATRRNKLWKNLLKTKTKSRESVISSTKELNIGFGLNADFMCRKLAESKQCFTEYFTAMETKKMKFIRLTEILETSQEIIGKYAKGVHTTIKRIENIKSLITRSSIKKKMDIGGAKHTVQCTDIFGNIIMGAYQKTVKFITKTAIKIITPLLIYVLCLLANILKCTQKIIIGLAAKLIKSNLEKLILNGGRIIEIKKIKQKKPVYDITVRDNHCYYANDILVSNCDAFRGIPYIERKIKGVTVKRSKEWNGRF</sequence>
<dbReference type="InterPro" id="IPR003587">
    <property type="entry name" value="Hint_dom_N"/>
</dbReference>
<dbReference type="GO" id="GO:0016539">
    <property type="term" value="P:intein-mediated protein splicing"/>
    <property type="evidence" value="ECO:0007669"/>
    <property type="project" value="InterPro"/>
</dbReference>
<dbReference type="Gene3D" id="3.40.50.300">
    <property type="entry name" value="P-loop containing nucleotide triphosphate hydrolases"/>
    <property type="match status" value="1"/>
</dbReference>
<dbReference type="Pfam" id="PF14890">
    <property type="entry name" value="Intein_splicing"/>
    <property type="match status" value="1"/>
</dbReference>
<protein>
    <submittedName>
        <fullName evidence="3">Large terminase</fullName>
    </submittedName>
</protein>
<evidence type="ECO:0000313" key="3">
    <source>
        <dbReference type="EMBL" id="DAF52309.1"/>
    </source>
</evidence>
<evidence type="ECO:0000259" key="1">
    <source>
        <dbReference type="SMART" id="SM00305"/>
    </source>
</evidence>
<dbReference type="SUPFAM" id="SSF51294">
    <property type="entry name" value="Hedgehog/intein (Hint) domain"/>
    <property type="match status" value="1"/>
</dbReference>
<organism evidence="3">
    <name type="scientific">Siphoviridae sp. ct7Qv4</name>
    <dbReference type="NCBI Taxonomy" id="2827786"/>
    <lineage>
        <taxon>Viruses</taxon>
        <taxon>Duplodnaviria</taxon>
        <taxon>Heunggongvirae</taxon>
        <taxon>Uroviricota</taxon>
        <taxon>Caudoviricetes</taxon>
    </lineage>
</organism>
<dbReference type="InterPro" id="IPR027417">
    <property type="entry name" value="P-loop_NTPase"/>
</dbReference>
<dbReference type="CDD" id="cd00081">
    <property type="entry name" value="Hint"/>
    <property type="match status" value="1"/>
</dbReference>
<dbReference type="NCBIfam" id="TIGR01445">
    <property type="entry name" value="intein_Nterm"/>
    <property type="match status" value="1"/>
</dbReference>
<dbReference type="SMART" id="SM00305">
    <property type="entry name" value="HintC"/>
    <property type="match status" value="1"/>
</dbReference>
<dbReference type="NCBIfam" id="TIGR01443">
    <property type="entry name" value="intein_Cterm"/>
    <property type="match status" value="1"/>
</dbReference>
<dbReference type="EMBL" id="BK032632">
    <property type="protein sequence ID" value="DAF52309.1"/>
    <property type="molecule type" value="Genomic_DNA"/>
</dbReference>
<name>A0A8S5SMM9_9CAUD</name>
<dbReference type="PROSITE" id="PS50817">
    <property type="entry name" value="INTEIN_N_TER"/>
    <property type="match status" value="1"/>
</dbReference>
<dbReference type="InterPro" id="IPR006141">
    <property type="entry name" value="Intein_N"/>
</dbReference>
<evidence type="ECO:0000259" key="2">
    <source>
        <dbReference type="SMART" id="SM00306"/>
    </source>
</evidence>
<reference evidence="3" key="1">
    <citation type="journal article" date="2021" name="Proc. Natl. Acad. Sci. U.S.A.">
        <title>A Catalog of Tens of Thousands of Viruses from Human Metagenomes Reveals Hidden Associations with Chronic Diseases.</title>
        <authorList>
            <person name="Tisza M.J."/>
            <person name="Buck C.B."/>
        </authorList>
    </citation>
    <scope>NUCLEOTIDE SEQUENCE</scope>
    <source>
        <strain evidence="3">Ct7Qv4</strain>
    </source>
</reference>